<proteinExistence type="predicted"/>
<organism evidence="1 2">
    <name type="scientific">Prochlorococcus marinus str. SB</name>
    <dbReference type="NCBI Taxonomy" id="59926"/>
    <lineage>
        <taxon>Bacteria</taxon>
        <taxon>Bacillati</taxon>
        <taxon>Cyanobacteriota</taxon>
        <taxon>Cyanophyceae</taxon>
        <taxon>Synechococcales</taxon>
        <taxon>Prochlorococcaceae</taxon>
        <taxon>Prochlorococcus</taxon>
    </lineage>
</organism>
<name>A0A0A2B529_PROMR</name>
<dbReference type="CDD" id="cd00756">
    <property type="entry name" value="MoaE"/>
    <property type="match status" value="1"/>
</dbReference>
<dbReference type="RefSeq" id="WP_052043500.1">
    <property type="nucleotide sequence ID" value="NZ_CP138981.1"/>
</dbReference>
<accession>A0A0A2B529</accession>
<dbReference type="EMBL" id="JNAS01000002">
    <property type="protein sequence ID" value="KGG09173.1"/>
    <property type="molecule type" value="Genomic_DNA"/>
</dbReference>
<dbReference type="SUPFAM" id="SSF54690">
    <property type="entry name" value="Molybdopterin synthase subunit MoaE"/>
    <property type="match status" value="1"/>
</dbReference>
<evidence type="ECO:0000313" key="2">
    <source>
        <dbReference type="Proteomes" id="UP000030345"/>
    </source>
</evidence>
<protein>
    <submittedName>
        <fullName evidence="1">Molybdenum cofactor biosynthesis protein MoaE</fullName>
    </submittedName>
</protein>
<dbReference type="eggNOG" id="COG0314">
    <property type="taxonomic scope" value="Bacteria"/>
</dbReference>
<dbReference type="PANTHER" id="PTHR23404">
    <property type="entry name" value="MOLYBDOPTERIN SYNTHASE RELATED"/>
    <property type="match status" value="1"/>
</dbReference>
<dbReference type="Gene3D" id="3.90.1170.40">
    <property type="entry name" value="Molybdopterin biosynthesis MoaE subunit"/>
    <property type="match status" value="1"/>
</dbReference>
<sequence>MDNLRIKFKILEETFNPYKEFELWEKVNKNSANSFFIGRVRPFDQFGNDLKKLEIVHYKGMTENYIKKYLMKIAEKEDDLSIFLLHRIGFIYPYEPIIFIAVSANHRGIANKYLQEILEFTKYKVPFWKKEWTFKGSSWVKKNTDLGFEL</sequence>
<dbReference type="Proteomes" id="UP000030345">
    <property type="component" value="Unassembled WGS sequence"/>
</dbReference>
<dbReference type="Pfam" id="PF02391">
    <property type="entry name" value="MoaE"/>
    <property type="match status" value="1"/>
</dbReference>
<evidence type="ECO:0000313" key="1">
    <source>
        <dbReference type="EMBL" id="KGG09173.1"/>
    </source>
</evidence>
<reference evidence="2" key="1">
    <citation type="journal article" date="2014" name="Sci. Data">
        <title>Genomes of diverse isolates of the marine cyanobacterium Prochlorococcus.</title>
        <authorList>
            <person name="Biller S."/>
            <person name="Berube P."/>
            <person name="Thompson J."/>
            <person name="Kelly L."/>
            <person name="Roggensack S."/>
            <person name="Awad L."/>
            <person name="Roache-Johnson K."/>
            <person name="Ding H."/>
            <person name="Giovannoni S.J."/>
            <person name="Moore L.R."/>
            <person name="Chisholm S.W."/>
        </authorList>
    </citation>
    <scope>NUCLEOTIDE SEQUENCE [LARGE SCALE GENOMIC DNA]</scope>
    <source>
        <strain evidence="2">SB</strain>
    </source>
</reference>
<dbReference type="AlphaFoldDB" id="A0A0A2B529"/>
<dbReference type="InterPro" id="IPR003448">
    <property type="entry name" value="Mopterin_biosynth_MoaE"/>
</dbReference>
<dbReference type="InterPro" id="IPR036563">
    <property type="entry name" value="MoaE_sf"/>
</dbReference>
<comment type="caution">
    <text evidence="1">The sequence shown here is derived from an EMBL/GenBank/DDBJ whole genome shotgun (WGS) entry which is preliminary data.</text>
</comment>
<gene>
    <name evidence="1" type="ORF">EV02_1852</name>
</gene>
<dbReference type="GO" id="GO:0006777">
    <property type="term" value="P:Mo-molybdopterin cofactor biosynthetic process"/>
    <property type="evidence" value="ECO:0007669"/>
    <property type="project" value="InterPro"/>
</dbReference>
<dbReference type="STRING" id="59926.EV02_1852"/>